<evidence type="ECO:0000313" key="13">
    <source>
        <dbReference type="Proteomes" id="UP000319732"/>
    </source>
</evidence>
<reference evidence="12 13" key="1">
    <citation type="submission" date="2019-06" db="EMBL/GenBank/DDBJ databases">
        <title>Whole genome sequence for Cellvibrionaceae sp. R142.</title>
        <authorList>
            <person name="Wang G."/>
        </authorList>
    </citation>
    <scope>NUCLEOTIDE SEQUENCE [LARGE SCALE GENOMIC DNA]</scope>
    <source>
        <strain evidence="12 13">R142</strain>
    </source>
</reference>
<comment type="caution">
    <text evidence="12">The sequence shown here is derived from an EMBL/GenBank/DDBJ whole genome shotgun (WGS) entry which is preliminary data.</text>
</comment>
<dbReference type="InterPro" id="IPR000527">
    <property type="entry name" value="Flag_Lring"/>
</dbReference>
<keyword evidence="13" id="KW-1185">Reference proteome</keyword>
<evidence type="ECO:0000313" key="12">
    <source>
        <dbReference type="EMBL" id="TQV73405.1"/>
    </source>
</evidence>
<evidence type="ECO:0000256" key="7">
    <source>
        <dbReference type="ARBA" id="ARBA00023139"/>
    </source>
</evidence>
<sequence>MLISPRNSTGGRRRTDRYRSAAAVIGACLFSLLVGCADKPQQPEREAVGPAAWPAPATGAKTLRNFPSLVSDHRAVGVGQSVTILIVEEASSTTSADTRTRKSMDVAGRLEKTDNLDFGNLELRNNSDASGSISRQGSLVASVSAVVEQVLPNGELLVRGEQRIEFNNETQHIRVSGRIRPEDISRDNTVLSTRIAAAEISYLGDGLLGSRQRPGFLTRFFNWVF</sequence>
<keyword evidence="12" id="KW-0282">Flagellum</keyword>
<evidence type="ECO:0000256" key="4">
    <source>
        <dbReference type="ARBA" id="ARBA00011439"/>
    </source>
</evidence>
<evidence type="ECO:0000256" key="8">
    <source>
        <dbReference type="ARBA" id="ARBA00023143"/>
    </source>
</evidence>
<name>A0A545T8A1_9GAMM</name>
<keyword evidence="9 11" id="KW-0998">Cell outer membrane</keyword>
<dbReference type="Pfam" id="PF02107">
    <property type="entry name" value="FlgH"/>
    <property type="match status" value="1"/>
</dbReference>
<dbReference type="GO" id="GO:0071973">
    <property type="term" value="P:bacterial-type flagellum-dependent cell motility"/>
    <property type="evidence" value="ECO:0007669"/>
    <property type="project" value="InterPro"/>
</dbReference>
<comment type="function">
    <text evidence="1 11">Assembles around the rod to form the L-ring and probably protects the motor/basal body from shearing forces during rotation.</text>
</comment>
<dbReference type="PRINTS" id="PR01008">
    <property type="entry name" value="FLGLRINGFLGH"/>
</dbReference>
<comment type="subcellular location">
    <subcellularLocation>
        <location evidence="11">Cell outer membrane</location>
    </subcellularLocation>
    <subcellularLocation>
        <location evidence="11">Bacterial flagellum basal body</location>
    </subcellularLocation>
    <subcellularLocation>
        <location evidence="2">Membrane</location>
        <topology evidence="2">Lipid-anchor</topology>
    </subcellularLocation>
</comment>
<dbReference type="PANTHER" id="PTHR34933">
    <property type="entry name" value="FLAGELLAR L-RING PROTEIN"/>
    <property type="match status" value="1"/>
</dbReference>
<dbReference type="GO" id="GO:0009427">
    <property type="term" value="C:bacterial-type flagellum basal body, distal rod, L ring"/>
    <property type="evidence" value="ECO:0007669"/>
    <property type="project" value="InterPro"/>
</dbReference>
<dbReference type="EMBL" id="VHSG01000018">
    <property type="protein sequence ID" value="TQV73405.1"/>
    <property type="molecule type" value="Genomic_DNA"/>
</dbReference>
<dbReference type="RefSeq" id="WP_142905533.1">
    <property type="nucleotide sequence ID" value="NZ_ML660097.1"/>
</dbReference>
<dbReference type="AlphaFoldDB" id="A0A545T8A1"/>
<evidence type="ECO:0000256" key="2">
    <source>
        <dbReference type="ARBA" id="ARBA00004635"/>
    </source>
</evidence>
<evidence type="ECO:0000256" key="5">
    <source>
        <dbReference type="ARBA" id="ARBA00022729"/>
    </source>
</evidence>
<gene>
    <name evidence="11" type="primary">flgH</name>
    <name evidence="12" type="ORF">FKG94_17020</name>
</gene>
<dbReference type="HAMAP" id="MF_00415">
    <property type="entry name" value="FlgH"/>
    <property type="match status" value="1"/>
</dbReference>
<dbReference type="PANTHER" id="PTHR34933:SF1">
    <property type="entry name" value="FLAGELLAR L-RING PROTEIN"/>
    <property type="match status" value="1"/>
</dbReference>
<dbReference type="Proteomes" id="UP000319732">
    <property type="component" value="Unassembled WGS sequence"/>
</dbReference>
<keyword evidence="7" id="KW-0564">Palmitate</keyword>
<accession>A0A545T8A1</accession>
<keyword evidence="5" id="KW-0732">Signal</keyword>
<keyword evidence="12" id="KW-0966">Cell projection</keyword>
<evidence type="ECO:0000256" key="11">
    <source>
        <dbReference type="HAMAP-Rule" id="MF_00415"/>
    </source>
</evidence>
<dbReference type="OrthoDB" id="9789463at2"/>
<keyword evidence="8 11" id="KW-0975">Bacterial flagellum</keyword>
<protein>
    <recommendedName>
        <fullName evidence="11">Flagellar L-ring protein</fullName>
    </recommendedName>
    <alternativeName>
        <fullName evidence="11">Basal body L-ring protein</fullName>
    </alternativeName>
</protein>
<evidence type="ECO:0000256" key="3">
    <source>
        <dbReference type="ARBA" id="ARBA00006929"/>
    </source>
</evidence>
<evidence type="ECO:0000256" key="6">
    <source>
        <dbReference type="ARBA" id="ARBA00023136"/>
    </source>
</evidence>
<proteinExistence type="inferred from homology"/>
<comment type="similarity">
    <text evidence="3 11">Belongs to the FlgH family.</text>
</comment>
<evidence type="ECO:0000256" key="1">
    <source>
        <dbReference type="ARBA" id="ARBA00002591"/>
    </source>
</evidence>
<evidence type="ECO:0000256" key="10">
    <source>
        <dbReference type="ARBA" id="ARBA00023288"/>
    </source>
</evidence>
<evidence type="ECO:0000256" key="9">
    <source>
        <dbReference type="ARBA" id="ARBA00023237"/>
    </source>
</evidence>
<dbReference type="GO" id="GO:0009279">
    <property type="term" value="C:cell outer membrane"/>
    <property type="evidence" value="ECO:0007669"/>
    <property type="project" value="UniProtKB-SubCell"/>
</dbReference>
<organism evidence="12 13">
    <name type="scientific">Exilibacterium tricleocarpae</name>
    <dbReference type="NCBI Taxonomy" id="2591008"/>
    <lineage>
        <taxon>Bacteria</taxon>
        <taxon>Pseudomonadati</taxon>
        <taxon>Pseudomonadota</taxon>
        <taxon>Gammaproteobacteria</taxon>
        <taxon>Cellvibrionales</taxon>
        <taxon>Cellvibrionaceae</taxon>
        <taxon>Exilibacterium</taxon>
    </lineage>
</organism>
<keyword evidence="6 11" id="KW-0472">Membrane</keyword>
<dbReference type="GO" id="GO:0003774">
    <property type="term" value="F:cytoskeletal motor activity"/>
    <property type="evidence" value="ECO:0007669"/>
    <property type="project" value="InterPro"/>
</dbReference>
<keyword evidence="10" id="KW-0449">Lipoprotein</keyword>
<keyword evidence="12" id="KW-0969">Cilium</keyword>
<comment type="subunit">
    <text evidence="4 11">The basal body constitutes a major portion of the flagellar organelle and consists of four rings (L,P,S, and M) mounted on a central rod.</text>
</comment>